<dbReference type="EMBL" id="OCNE01000011">
    <property type="protein sequence ID" value="SOD63563.1"/>
    <property type="molecule type" value="Genomic_DNA"/>
</dbReference>
<evidence type="ECO:0000313" key="2">
    <source>
        <dbReference type="EMBL" id="SOD63563.1"/>
    </source>
</evidence>
<accession>A0A286DY45</accession>
<dbReference type="AlphaFoldDB" id="A0A286DY45"/>
<feature type="domain" description="Phospholipase D-like" evidence="1">
    <location>
        <begin position="71"/>
        <end position="169"/>
    </location>
</feature>
<keyword evidence="3" id="KW-1185">Reference proteome</keyword>
<evidence type="ECO:0000259" key="1">
    <source>
        <dbReference type="Pfam" id="PF13091"/>
    </source>
</evidence>
<name>A0A286DY45_9ACTN</name>
<dbReference type="SUPFAM" id="SSF56024">
    <property type="entry name" value="Phospholipase D/nuclease"/>
    <property type="match status" value="1"/>
</dbReference>
<proteinExistence type="predicted"/>
<dbReference type="Proteomes" id="UP000219072">
    <property type="component" value="Unassembled WGS sequence"/>
</dbReference>
<gene>
    <name evidence="2" type="ORF">SAMN06297387_111112</name>
</gene>
<organism evidence="2 3">
    <name type="scientific">Streptomyces zhaozhouensis</name>
    <dbReference type="NCBI Taxonomy" id="1300267"/>
    <lineage>
        <taxon>Bacteria</taxon>
        <taxon>Bacillati</taxon>
        <taxon>Actinomycetota</taxon>
        <taxon>Actinomycetes</taxon>
        <taxon>Kitasatosporales</taxon>
        <taxon>Streptomycetaceae</taxon>
        <taxon>Streptomyces</taxon>
    </lineage>
</organism>
<dbReference type="Pfam" id="PF13091">
    <property type="entry name" value="PLDc_2"/>
    <property type="match status" value="1"/>
</dbReference>
<dbReference type="InterPro" id="IPR025202">
    <property type="entry name" value="PLD-like_dom"/>
</dbReference>
<reference evidence="2 3" key="1">
    <citation type="submission" date="2017-09" db="EMBL/GenBank/DDBJ databases">
        <authorList>
            <person name="Ehlers B."/>
            <person name="Leendertz F.H."/>
        </authorList>
    </citation>
    <scope>NUCLEOTIDE SEQUENCE [LARGE SCALE GENOMIC DNA]</scope>
    <source>
        <strain evidence="2 3">CGMCC 4.7095</strain>
    </source>
</reference>
<evidence type="ECO:0000313" key="3">
    <source>
        <dbReference type="Proteomes" id="UP000219072"/>
    </source>
</evidence>
<dbReference type="RefSeq" id="WP_245880627.1">
    <property type="nucleotide sequence ID" value="NZ_OCNE01000011.1"/>
</dbReference>
<protein>
    <submittedName>
        <fullName evidence="2">PLD-like domain-containing protein</fullName>
    </submittedName>
</protein>
<sequence>MKSQERTLRTGQHTAIRVDTMLSAALIAEFIAPSDHLWLVSAWITDVQVLDNSHGAYDALFGDTPPVGCRLSDAVARIAHGGAQVHVVTRDDPHNEDFLRRLMKAASGTKLHIVRDPDIHEKTLCGNDWMLSGSMNFTIRGMVRNDEKITYQAGSNAAAQARIDLAERWGDGE</sequence>
<dbReference type="Gene3D" id="3.30.870.10">
    <property type="entry name" value="Endonuclease Chain A"/>
    <property type="match status" value="1"/>
</dbReference>
<dbReference type="NCBIfam" id="NF041068">
    <property type="entry name" value="DpdK"/>
    <property type="match status" value="1"/>
</dbReference>